<name>A0A1E3L3K1_9BACL</name>
<organism evidence="2 3">
    <name type="scientific">Paenibacillus nuruki</name>
    <dbReference type="NCBI Taxonomy" id="1886670"/>
    <lineage>
        <taxon>Bacteria</taxon>
        <taxon>Bacillati</taxon>
        <taxon>Bacillota</taxon>
        <taxon>Bacilli</taxon>
        <taxon>Bacillales</taxon>
        <taxon>Paenibacillaceae</taxon>
        <taxon>Paenibacillus</taxon>
    </lineage>
</organism>
<dbReference type="AlphaFoldDB" id="A0A1E3L3K1"/>
<keyword evidence="1" id="KW-0732">Signal</keyword>
<evidence type="ECO:0000313" key="3">
    <source>
        <dbReference type="Proteomes" id="UP000094578"/>
    </source>
</evidence>
<accession>A0A1E3L3K1</accession>
<dbReference type="RefSeq" id="WP_069327733.1">
    <property type="nucleotide sequence ID" value="NZ_MDER01000039.1"/>
</dbReference>
<sequence length="154" mass="16987">MRKSWSVGMIGVLFIFVVVTSSSFVAPAFAATENGSYTVVTPDILTKRPTTDILPADFPIPDDAVIDTSQQTYIEGQHSILLVFHTKSSMETLAKTYDEYFRIVNMDQAIQTLNEQQLSVQGTEPVTAQQWSLTGAPTASKDTVEVTVKVMKHQ</sequence>
<dbReference type="Proteomes" id="UP000094578">
    <property type="component" value="Unassembled WGS sequence"/>
</dbReference>
<proteinExistence type="predicted"/>
<comment type="caution">
    <text evidence="2">The sequence shown here is derived from an EMBL/GenBank/DDBJ whole genome shotgun (WGS) entry which is preliminary data.</text>
</comment>
<feature type="signal peptide" evidence="1">
    <location>
        <begin position="1"/>
        <end position="30"/>
    </location>
</feature>
<gene>
    <name evidence="2" type="ORF">PTI45_02316</name>
</gene>
<reference evidence="2 3" key="1">
    <citation type="submission" date="2016-08" db="EMBL/GenBank/DDBJ databases">
        <title>Genome sequencing of Paenibacillus sp. TI45-13ar, isolated from Korean traditional nuruk.</title>
        <authorList>
            <person name="Kim S.-J."/>
        </authorList>
    </citation>
    <scope>NUCLEOTIDE SEQUENCE [LARGE SCALE GENOMIC DNA]</scope>
    <source>
        <strain evidence="2 3">TI45-13ar</strain>
    </source>
</reference>
<protein>
    <submittedName>
        <fullName evidence="2">Uncharacterized protein</fullName>
    </submittedName>
</protein>
<dbReference type="EMBL" id="MDER01000039">
    <property type="protein sequence ID" value="ODP28326.1"/>
    <property type="molecule type" value="Genomic_DNA"/>
</dbReference>
<dbReference type="PATRIC" id="fig|1886670.3.peg.2356"/>
<evidence type="ECO:0000256" key="1">
    <source>
        <dbReference type="SAM" id="SignalP"/>
    </source>
</evidence>
<evidence type="ECO:0000313" key="2">
    <source>
        <dbReference type="EMBL" id="ODP28326.1"/>
    </source>
</evidence>
<feature type="chain" id="PRO_5009131254" evidence="1">
    <location>
        <begin position="31"/>
        <end position="154"/>
    </location>
</feature>
<keyword evidence="3" id="KW-1185">Reference proteome</keyword>